<keyword evidence="6 7" id="KW-0472">Membrane</keyword>
<dbReference type="Gene3D" id="1.10.3720.10">
    <property type="entry name" value="MetI-like"/>
    <property type="match status" value="1"/>
</dbReference>
<feature type="transmembrane region" description="Helical" evidence="7">
    <location>
        <begin position="26"/>
        <end position="48"/>
    </location>
</feature>
<dbReference type="RefSeq" id="WP_281487596.1">
    <property type="nucleotide sequence ID" value="NZ_JASATX010000001.1"/>
</dbReference>
<evidence type="ECO:0000259" key="9">
    <source>
        <dbReference type="PROSITE" id="PS50928"/>
    </source>
</evidence>
<dbReference type="GO" id="GO:0005886">
    <property type="term" value="C:plasma membrane"/>
    <property type="evidence" value="ECO:0007669"/>
    <property type="project" value="UniProtKB-SubCell"/>
</dbReference>
<keyword evidence="4 7" id="KW-0812">Transmembrane</keyword>
<feature type="transmembrane region" description="Helical" evidence="7">
    <location>
        <begin position="96"/>
        <end position="120"/>
    </location>
</feature>
<keyword evidence="3" id="KW-1003">Cell membrane</keyword>
<feature type="domain" description="ABC transmembrane type-1" evidence="9">
    <location>
        <begin position="92"/>
        <end position="281"/>
    </location>
</feature>
<evidence type="ECO:0000256" key="4">
    <source>
        <dbReference type="ARBA" id="ARBA00022692"/>
    </source>
</evidence>
<sequence>MTLLQWRTRGESQRGRGRPGRGPRGWLPTPGVIAASLFLVVLMAAVLVPSLFSPLDPLRADASASLDAPSAEHWFGTDRAGRDVYARVVHGARASLGVGLGATALALVAGLIIGVVAGLAPKMIDAAVSRSIEVLMAFPEFLLALVVIAVVGPGETGLLVAVASAAMPAYARVARNQTLVVRNAGYVRAATVLGVPPWRSALRHIVPGTLGPLLVMAILGVGTAIVSAAGLSFLGLGPAPPSPEWGVILSEGRNTLSTAWWVAVFPGLAIMAAVVSIGTVGRHLKTGGAVA</sequence>
<feature type="transmembrane region" description="Helical" evidence="7">
    <location>
        <begin position="259"/>
        <end position="280"/>
    </location>
</feature>
<dbReference type="PANTHER" id="PTHR43386:SF25">
    <property type="entry name" value="PEPTIDE ABC TRANSPORTER PERMEASE PROTEIN"/>
    <property type="match status" value="1"/>
</dbReference>
<comment type="similarity">
    <text evidence="7">Belongs to the binding-protein-dependent transport system permease family.</text>
</comment>
<dbReference type="CDD" id="cd06261">
    <property type="entry name" value="TM_PBP2"/>
    <property type="match status" value="1"/>
</dbReference>
<keyword evidence="5 7" id="KW-1133">Transmembrane helix</keyword>
<evidence type="ECO:0000256" key="5">
    <source>
        <dbReference type="ARBA" id="ARBA00022989"/>
    </source>
</evidence>
<keyword evidence="11" id="KW-1185">Reference proteome</keyword>
<dbReference type="Proteomes" id="UP001321506">
    <property type="component" value="Unassembled WGS sequence"/>
</dbReference>
<dbReference type="GO" id="GO:0055085">
    <property type="term" value="P:transmembrane transport"/>
    <property type="evidence" value="ECO:0007669"/>
    <property type="project" value="InterPro"/>
</dbReference>
<evidence type="ECO:0000256" key="3">
    <source>
        <dbReference type="ARBA" id="ARBA00022475"/>
    </source>
</evidence>
<organism evidence="10 11">
    <name type="scientific">Ruicaihuangia caeni</name>
    <dbReference type="NCBI Taxonomy" id="3042517"/>
    <lineage>
        <taxon>Bacteria</taxon>
        <taxon>Bacillati</taxon>
        <taxon>Actinomycetota</taxon>
        <taxon>Actinomycetes</taxon>
        <taxon>Micrococcales</taxon>
        <taxon>Microbacteriaceae</taxon>
        <taxon>Ruicaihuangia</taxon>
    </lineage>
</organism>
<comment type="caution">
    <text evidence="10">The sequence shown here is derived from an EMBL/GenBank/DDBJ whole genome shotgun (WGS) entry which is preliminary data.</text>
</comment>
<evidence type="ECO:0000256" key="8">
    <source>
        <dbReference type="SAM" id="MobiDB-lite"/>
    </source>
</evidence>
<evidence type="ECO:0000256" key="6">
    <source>
        <dbReference type="ARBA" id="ARBA00023136"/>
    </source>
</evidence>
<dbReference type="InterPro" id="IPR050366">
    <property type="entry name" value="BP-dependent_transpt_permease"/>
</dbReference>
<feature type="transmembrane region" description="Helical" evidence="7">
    <location>
        <begin position="213"/>
        <end position="239"/>
    </location>
</feature>
<dbReference type="InterPro" id="IPR000515">
    <property type="entry name" value="MetI-like"/>
</dbReference>
<keyword evidence="2 7" id="KW-0813">Transport</keyword>
<evidence type="ECO:0000313" key="10">
    <source>
        <dbReference type="EMBL" id="MDI2097816.1"/>
    </source>
</evidence>
<gene>
    <name evidence="10" type="ORF">QF206_02390</name>
</gene>
<dbReference type="EMBL" id="JASATX010000001">
    <property type="protein sequence ID" value="MDI2097816.1"/>
    <property type="molecule type" value="Genomic_DNA"/>
</dbReference>
<protein>
    <submittedName>
        <fullName evidence="10">ABC transporter permease</fullName>
    </submittedName>
</protein>
<dbReference type="PANTHER" id="PTHR43386">
    <property type="entry name" value="OLIGOPEPTIDE TRANSPORT SYSTEM PERMEASE PROTEIN APPC"/>
    <property type="match status" value="1"/>
</dbReference>
<dbReference type="AlphaFoldDB" id="A0AAW6T412"/>
<evidence type="ECO:0000256" key="7">
    <source>
        <dbReference type="RuleBase" id="RU363032"/>
    </source>
</evidence>
<reference evidence="10 11" key="1">
    <citation type="submission" date="2023-04" db="EMBL/GenBank/DDBJ databases">
        <title>Klugiella caeni sp. nov. isolated from the sludge of biochemical tank.</title>
        <authorList>
            <person name="Geng K."/>
        </authorList>
    </citation>
    <scope>NUCLEOTIDE SEQUENCE [LARGE SCALE GENOMIC DNA]</scope>
    <source>
        <strain evidence="10 11">YN-L-19</strain>
    </source>
</reference>
<proteinExistence type="inferred from homology"/>
<dbReference type="PROSITE" id="PS50928">
    <property type="entry name" value="ABC_TM1"/>
    <property type="match status" value="1"/>
</dbReference>
<evidence type="ECO:0000313" key="11">
    <source>
        <dbReference type="Proteomes" id="UP001321506"/>
    </source>
</evidence>
<evidence type="ECO:0000256" key="1">
    <source>
        <dbReference type="ARBA" id="ARBA00004651"/>
    </source>
</evidence>
<name>A0AAW6T412_9MICO</name>
<dbReference type="SUPFAM" id="SSF161098">
    <property type="entry name" value="MetI-like"/>
    <property type="match status" value="1"/>
</dbReference>
<dbReference type="InterPro" id="IPR035906">
    <property type="entry name" value="MetI-like_sf"/>
</dbReference>
<comment type="subcellular location">
    <subcellularLocation>
        <location evidence="1 7">Cell membrane</location>
        <topology evidence="1 7">Multi-pass membrane protein</topology>
    </subcellularLocation>
</comment>
<feature type="region of interest" description="Disordered" evidence="8">
    <location>
        <begin position="1"/>
        <end position="25"/>
    </location>
</feature>
<evidence type="ECO:0000256" key="2">
    <source>
        <dbReference type="ARBA" id="ARBA00022448"/>
    </source>
</evidence>
<dbReference type="Pfam" id="PF00528">
    <property type="entry name" value="BPD_transp_1"/>
    <property type="match status" value="1"/>
</dbReference>
<accession>A0AAW6T412</accession>